<evidence type="ECO:0000256" key="1">
    <source>
        <dbReference type="SAM" id="Phobius"/>
    </source>
</evidence>
<dbReference type="RefSeq" id="WP_263734460.1">
    <property type="nucleotide sequence ID" value="NZ_JAOWKY010000002.1"/>
</dbReference>
<evidence type="ECO:0000313" key="3">
    <source>
        <dbReference type="Proteomes" id="UP001652542"/>
    </source>
</evidence>
<evidence type="ECO:0000313" key="2">
    <source>
        <dbReference type="EMBL" id="MCV2868793.1"/>
    </source>
</evidence>
<keyword evidence="1" id="KW-0472">Membrane</keyword>
<protein>
    <recommendedName>
        <fullName evidence="4">Dihydroorotate dehydrogenase</fullName>
    </recommendedName>
</protein>
<dbReference type="Proteomes" id="UP001652542">
    <property type="component" value="Unassembled WGS sequence"/>
</dbReference>
<keyword evidence="1" id="KW-1133">Transmembrane helix</keyword>
<accession>A0ABT2ZCC0</accession>
<evidence type="ECO:0008006" key="4">
    <source>
        <dbReference type="Google" id="ProtNLM"/>
    </source>
</evidence>
<name>A0ABT2ZCC0_9RHOB</name>
<feature type="transmembrane region" description="Helical" evidence="1">
    <location>
        <begin position="58"/>
        <end position="83"/>
    </location>
</feature>
<reference evidence="2 3" key="1">
    <citation type="submission" date="2022-10" db="EMBL/GenBank/DDBJ databases">
        <title>Defluviimonas sp. nov., isolated from ocean surface water.</title>
        <authorList>
            <person name="He W."/>
            <person name="Wang L."/>
            <person name="Zhang D.-F."/>
        </authorList>
    </citation>
    <scope>NUCLEOTIDE SEQUENCE [LARGE SCALE GENOMIC DNA]</scope>
    <source>
        <strain evidence="2 3">WL0002</strain>
    </source>
</reference>
<gene>
    <name evidence="2" type="ORF">OEW28_09150</name>
</gene>
<keyword evidence="3" id="KW-1185">Reference proteome</keyword>
<comment type="caution">
    <text evidence="2">The sequence shown here is derived from an EMBL/GenBank/DDBJ whole genome shotgun (WGS) entry which is preliminary data.</text>
</comment>
<organism evidence="2 3">
    <name type="scientific">Albidovulum marisflavi</name>
    <dbReference type="NCBI Taxonomy" id="2984159"/>
    <lineage>
        <taxon>Bacteria</taxon>
        <taxon>Pseudomonadati</taxon>
        <taxon>Pseudomonadota</taxon>
        <taxon>Alphaproteobacteria</taxon>
        <taxon>Rhodobacterales</taxon>
        <taxon>Paracoccaceae</taxon>
        <taxon>Albidovulum</taxon>
    </lineage>
</organism>
<proteinExistence type="predicted"/>
<keyword evidence="1" id="KW-0812">Transmembrane</keyword>
<sequence length="118" mass="12253">MEDDKELEAFFASARMHAPAPDEALLARVAAQGRSLQPMPRTPRLRDQGRPAGPLRGLLAAIGGWPALGGLMTAGLAGLWLGLSDAGGLMGYVYGSSTDGWLYGPADLVSMAVAEDGE</sequence>
<dbReference type="EMBL" id="JAOWKY010000002">
    <property type="protein sequence ID" value="MCV2868793.1"/>
    <property type="molecule type" value="Genomic_DNA"/>
</dbReference>